<dbReference type="EMBL" id="LN829119">
    <property type="protein sequence ID" value="CPR17600.1"/>
    <property type="molecule type" value="Genomic_DNA"/>
</dbReference>
<dbReference type="RefSeq" id="WP_046477383.1">
    <property type="nucleotide sequence ID" value="NZ_LN829118.1"/>
</dbReference>
<evidence type="ECO:0000313" key="3">
    <source>
        <dbReference type="EMBL" id="CPR17600.1"/>
    </source>
</evidence>
<organism evidence="3 4">
    <name type="scientific">Candidatus Filomicrobium marinum</name>
    <dbReference type="NCBI Taxonomy" id="1608628"/>
    <lineage>
        <taxon>Bacteria</taxon>
        <taxon>Pseudomonadati</taxon>
        <taxon>Pseudomonadota</taxon>
        <taxon>Alphaproteobacteria</taxon>
        <taxon>Hyphomicrobiales</taxon>
        <taxon>Hyphomicrobiaceae</taxon>
        <taxon>Filomicrobium</taxon>
    </lineage>
</organism>
<keyword evidence="2" id="KW-0732">Signal</keyword>
<keyword evidence="4" id="KW-1185">Reference proteome</keyword>
<gene>
    <name evidence="3" type="ORF">YBN1229_v1_1330</name>
</gene>
<dbReference type="KEGG" id="fiy:BN1229_v1_1330"/>
<name>A0A0D6JDX5_9HYPH</name>
<sequence length="115" mass="12293">MTALKLVLGTVAASAFWLSAAQATTIINRDPSAHNLRIVEGDQERVVTAEPSQQLDELCSSSCSLFFDDDPDAYEIAAGDIVSIEDGELYYEEPSALPEAPSMPADANNYGPANQ</sequence>
<feature type="region of interest" description="Disordered" evidence="1">
    <location>
        <begin position="93"/>
        <end position="115"/>
    </location>
</feature>
<dbReference type="KEGG" id="fil:BN1229_v1_1332"/>
<evidence type="ECO:0000256" key="1">
    <source>
        <dbReference type="SAM" id="MobiDB-lite"/>
    </source>
</evidence>
<dbReference type="Proteomes" id="UP000033187">
    <property type="component" value="Chromosome 1"/>
</dbReference>
<feature type="signal peptide" evidence="2">
    <location>
        <begin position="1"/>
        <end position="23"/>
    </location>
</feature>
<evidence type="ECO:0000256" key="2">
    <source>
        <dbReference type="SAM" id="SignalP"/>
    </source>
</evidence>
<proteinExistence type="predicted"/>
<feature type="chain" id="PRO_5002306122" evidence="2">
    <location>
        <begin position="24"/>
        <end position="115"/>
    </location>
</feature>
<protein>
    <submittedName>
        <fullName evidence="3">Uncharacterized protein</fullName>
    </submittedName>
</protein>
<evidence type="ECO:0000313" key="4">
    <source>
        <dbReference type="Proteomes" id="UP000033187"/>
    </source>
</evidence>
<dbReference type="AlphaFoldDB" id="A0A0D6JDX5"/>
<reference evidence="4" key="1">
    <citation type="submission" date="2015-02" db="EMBL/GenBank/DDBJ databases">
        <authorList>
            <person name="Chooi Y.-H."/>
        </authorList>
    </citation>
    <scope>NUCLEOTIDE SEQUENCE [LARGE SCALE GENOMIC DNA]</scope>
    <source>
        <strain evidence="4">strain Y</strain>
    </source>
</reference>
<accession>A0A0D6JDX5</accession>